<dbReference type="EMBL" id="FNWL01000001">
    <property type="protein sequence ID" value="SEH12914.1"/>
    <property type="molecule type" value="Genomic_DNA"/>
</dbReference>
<name>A0A1H6FT07_9EURY</name>
<evidence type="ECO:0000313" key="2">
    <source>
        <dbReference type="EMBL" id="SEH12914.1"/>
    </source>
</evidence>
<keyword evidence="3" id="KW-1185">Reference proteome</keyword>
<protein>
    <submittedName>
        <fullName evidence="2">Uncharacterized protein</fullName>
    </submittedName>
</protein>
<accession>A0A1H6FT07</accession>
<gene>
    <name evidence="2" type="ORF">SAMN04487967_1025</name>
</gene>
<sequence>MVDVSDDNSSGNDEADSTDGSRHKYDAYSYRDANGMKRWTHCPKCHESVMVVALLEPSAAQVAPCGCRLPPEVLKKR</sequence>
<evidence type="ECO:0000313" key="3">
    <source>
        <dbReference type="Proteomes" id="UP000199112"/>
    </source>
</evidence>
<organism evidence="2 3">
    <name type="scientific">Natronorubrum sediminis</name>
    <dbReference type="NCBI Taxonomy" id="640943"/>
    <lineage>
        <taxon>Archaea</taxon>
        <taxon>Methanobacteriati</taxon>
        <taxon>Methanobacteriota</taxon>
        <taxon>Stenosarchaea group</taxon>
        <taxon>Halobacteria</taxon>
        <taxon>Halobacteriales</taxon>
        <taxon>Natrialbaceae</taxon>
        <taxon>Natronorubrum</taxon>
    </lineage>
</organism>
<proteinExistence type="predicted"/>
<feature type="region of interest" description="Disordered" evidence="1">
    <location>
        <begin position="1"/>
        <end position="25"/>
    </location>
</feature>
<reference evidence="3" key="1">
    <citation type="submission" date="2016-10" db="EMBL/GenBank/DDBJ databases">
        <authorList>
            <person name="Varghese N."/>
            <person name="Submissions S."/>
        </authorList>
    </citation>
    <scope>NUCLEOTIDE SEQUENCE [LARGE SCALE GENOMIC DNA]</scope>
    <source>
        <strain evidence="3">CGMCC 1.8981</strain>
    </source>
</reference>
<evidence type="ECO:0000256" key="1">
    <source>
        <dbReference type="SAM" id="MobiDB-lite"/>
    </source>
</evidence>
<dbReference type="Proteomes" id="UP000199112">
    <property type="component" value="Unassembled WGS sequence"/>
</dbReference>
<dbReference type="AlphaFoldDB" id="A0A1H6FT07"/>